<reference evidence="2 4" key="1">
    <citation type="journal article" date="2011" name="Nature">
        <title>The Medicago genome provides insight into the evolution of rhizobial symbioses.</title>
        <authorList>
            <person name="Young N.D."/>
            <person name="Debelle F."/>
            <person name="Oldroyd G.E."/>
            <person name="Geurts R."/>
            <person name="Cannon S.B."/>
            <person name="Udvardi M.K."/>
            <person name="Benedito V.A."/>
            <person name="Mayer K.F."/>
            <person name="Gouzy J."/>
            <person name="Schoof H."/>
            <person name="Van de Peer Y."/>
            <person name="Proost S."/>
            <person name="Cook D.R."/>
            <person name="Meyers B.C."/>
            <person name="Spannagl M."/>
            <person name="Cheung F."/>
            <person name="De Mita S."/>
            <person name="Krishnakumar V."/>
            <person name="Gundlach H."/>
            <person name="Zhou S."/>
            <person name="Mudge J."/>
            <person name="Bharti A.K."/>
            <person name="Murray J.D."/>
            <person name="Naoumkina M.A."/>
            <person name="Rosen B."/>
            <person name="Silverstein K.A."/>
            <person name="Tang H."/>
            <person name="Rombauts S."/>
            <person name="Zhao P.X."/>
            <person name="Zhou P."/>
            <person name="Barbe V."/>
            <person name="Bardou P."/>
            <person name="Bechner M."/>
            <person name="Bellec A."/>
            <person name="Berger A."/>
            <person name="Berges H."/>
            <person name="Bidwell S."/>
            <person name="Bisseling T."/>
            <person name="Choisne N."/>
            <person name="Couloux A."/>
            <person name="Denny R."/>
            <person name="Deshpande S."/>
            <person name="Dai X."/>
            <person name="Doyle J.J."/>
            <person name="Dudez A.M."/>
            <person name="Farmer A.D."/>
            <person name="Fouteau S."/>
            <person name="Franken C."/>
            <person name="Gibelin C."/>
            <person name="Gish J."/>
            <person name="Goldstein S."/>
            <person name="Gonzalez A.J."/>
            <person name="Green P.J."/>
            <person name="Hallab A."/>
            <person name="Hartog M."/>
            <person name="Hua A."/>
            <person name="Humphray S.J."/>
            <person name="Jeong D.H."/>
            <person name="Jing Y."/>
            <person name="Jocker A."/>
            <person name="Kenton S.M."/>
            <person name="Kim D.J."/>
            <person name="Klee K."/>
            <person name="Lai H."/>
            <person name="Lang C."/>
            <person name="Lin S."/>
            <person name="Macmil S.L."/>
            <person name="Magdelenat G."/>
            <person name="Matthews L."/>
            <person name="McCorrison J."/>
            <person name="Monaghan E.L."/>
            <person name="Mun J.H."/>
            <person name="Najar F.Z."/>
            <person name="Nicholson C."/>
            <person name="Noirot C."/>
            <person name="O'Bleness M."/>
            <person name="Paule C.R."/>
            <person name="Poulain J."/>
            <person name="Prion F."/>
            <person name="Qin B."/>
            <person name="Qu C."/>
            <person name="Retzel E.F."/>
            <person name="Riddle C."/>
            <person name="Sallet E."/>
            <person name="Samain S."/>
            <person name="Samson N."/>
            <person name="Sanders I."/>
            <person name="Saurat O."/>
            <person name="Scarpelli C."/>
            <person name="Schiex T."/>
            <person name="Segurens B."/>
            <person name="Severin A.J."/>
            <person name="Sherrier D.J."/>
            <person name="Shi R."/>
            <person name="Sims S."/>
            <person name="Singer S.R."/>
            <person name="Sinharoy S."/>
            <person name="Sterck L."/>
            <person name="Viollet A."/>
            <person name="Wang B.B."/>
            <person name="Wang K."/>
            <person name="Wang M."/>
            <person name="Wang X."/>
            <person name="Warfsmann J."/>
            <person name="Weissenbach J."/>
            <person name="White D.D."/>
            <person name="White J.D."/>
            <person name="Wiley G.B."/>
            <person name="Wincker P."/>
            <person name="Xing Y."/>
            <person name="Yang L."/>
            <person name="Yao Z."/>
            <person name="Ying F."/>
            <person name="Zhai J."/>
            <person name="Zhou L."/>
            <person name="Zuber A."/>
            <person name="Denarie J."/>
            <person name="Dixon R.A."/>
            <person name="May G.D."/>
            <person name="Schwartz D.C."/>
            <person name="Rogers J."/>
            <person name="Quetier F."/>
            <person name="Town C.D."/>
            <person name="Roe B.A."/>
        </authorList>
    </citation>
    <scope>NUCLEOTIDE SEQUENCE [LARGE SCALE GENOMIC DNA]</scope>
    <source>
        <strain evidence="2">A17</strain>
        <strain evidence="3 4">cv. Jemalong A17</strain>
    </source>
</reference>
<protein>
    <recommendedName>
        <fullName evidence="5">RNA-directed DNA polymerase</fullName>
    </recommendedName>
</protein>
<accession>A0A072UG22</accession>
<feature type="compositionally biased region" description="Acidic residues" evidence="1">
    <location>
        <begin position="90"/>
        <end position="105"/>
    </location>
</feature>
<dbReference type="EnsemblPlants" id="KEH28083">
    <property type="protein sequence ID" value="KEH28083"/>
    <property type="gene ID" value="MTR_5g464480"/>
</dbReference>
<feature type="compositionally biased region" description="Acidic residues" evidence="1">
    <location>
        <begin position="118"/>
        <end position="132"/>
    </location>
</feature>
<dbReference type="STRING" id="3880.A0A072UG22"/>
<keyword evidence="4" id="KW-1185">Reference proteome</keyword>
<dbReference type="ExpressionAtlas" id="A0A072UG22">
    <property type="expression patterns" value="differential"/>
</dbReference>
<sequence>MARTMIHENNLAKHFWAEAVNTTCYVQNRIYIRPILEKTVYELFKGRRPNISYFHQFGCTFYILNNKLYLKKFDDKAQKGIFLDIQVTEDTPEPDQIAESEDSPESEPTPEAKPTSEAQDENAYDETQDDSQQEIQSKNTFKYPSFKNYQSHIFILL</sequence>
<evidence type="ECO:0000313" key="2">
    <source>
        <dbReference type="EMBL" id="KEH28083.1"/>
    </source>
</evidence>
<dbReference type="AlphaFoldDB" id="A0A072UG22"/>
<proteinExistence type="predicted"/>
<evidence type="ECO:0000256" key="1">
    <source>
        <dbReference type="SAM" id="MobiDB-lite"/>
    </source>
</evidence>
<evidence type="ECO:0008006" key="5">
    <source>
        <dbReference type="Google" id="ProtNLM"/>
    </source>
</evidence>
<dbReference type="HOGENOM" id="CLU_1680556_0_0_1"/>
<gene>
    <name evidence="2" type="ordered locus">MTR_5g464480</name>
</gene>
<dbReference type="InterPro" id="IPR039537">
    <property type="entry name" value="Retrotran_Ty1/copia-like"/>
</dbReference>
<dbReference type="PANTHER" id="PTHR42648:SF19">
    <property type="entry name" value="RNA-DIRECTED DNA POLYMERASE"/>
    <property type="match status" value="1"/>
</dbReference>
<dbReference type="Proteomes" id="UP000002051">
    <property type="component" value="Chromosome 5"/>
</dbReference>
<organism evidence="2 4">
    <name type="scientific">Medicago truncatula</name>
    <name type="common">Barrel medic</name>
    <name type="synonym">Medicago tribuloides</name>
    <dbReference type="NCBI Taxonomy" id="3880"/>
    <lineage>
        <taxon>Eukaryota</taxon>
        <taxon>Viridiplantae</taxon>
        <taxon>Streptophyta</taxon>
        <taxon>Embryophyta</taxon>
        <taxon>Tracheophyta</taxon>
        <taxon>Spermatophyta</taxon>
        <taxon>Magnoliopsida</taxon>
        <taxon>eudicotyledons</taxon>
        <taxon>Gunneridae</taxon>
        <taxon>Pentapetalae</taxon>
        <taxon>rosids</taxon>
        <taxon>fabids</taxon>
        <taxon>Fabales</taxon>
        <taxon>Fabaceae</taxon>
        <taxon>Papilionoideae</taxon>
        <taxon>50 kb inversion clade</taxon>
        <taxon>NPAAA clade</taxon>
        <taxon>Hologalegina</taxon>
        <taxon>IRL clade</taxon>
        <taxon>Trifolieae</taxon>
        <taxon>Medicago</taxon>
    </lineage>
</organism>
<dbReference type="EMBL" id="CM001221">
    <property type="protein sequence ID" value="KEH28083.1"/>
    <property type="molecule type" value="Genomic_DNA"/>
</dbReference>
<evidence type="ECO:0000313" key="3">
    <source>
        <dbReference type="EnsemblPlants" id="KEH28083"/>
    </source>
</evidence>
<name>A0A072UG22_MEDTR</name>
<evidence type="ECO:0000313" key="4">
    <source>
        <dbReference type="Proteomes" id="UP000002051"/>
    </source>
</evidence>
<dbReference type="PANTHER" id="PTHR42648">
    <property type="entry name" value="TRANSPOSASE, PUTATIVE-RELATED"/>
    <property type="match status" value="1"/>
</dbReference>
<reference evidence="3" key="3">
    <citation type="submission" date="2015-04" db="UniProtKB">
        <authorList>
            <consortium name="EnsemblPlants"/>
        </authorList>
    </citation>
    <scope>IDENTIFICATION</scope>
    <source>
        <strain evidence="3">cv. Jemalong A17</strain>
    </source>
</reference>
<reference evidence="2 4" key="2">
    <citation type="journal article" date="2014" name="BMC Genomics">
        <title>An improved genome release (version Mt4.0) for the model legume Medicago truncatula.</title>
        <authorList>
            <person name="Tang H."/>
            <person name="Krishnakumar V."/>
            <person name="Bidwell S."/>
            <person name="Rosen B."/>
            <person name="Chan A."/>
            <person name="Zhou S."/>
            <person name="Gentzbittel L."/>
            <person name="Childs K.L."/>
            <person name="Yandell M."/>
            <person name="Gundlach H."/>
            <person name="Mayer K.F."/>
            <person name="Schwartz D.C."/>
            <person name="Town C.D."/>
        </authorList>
    </citation>
    <scope>GENOME REANNOTATION</scope>
    <source>
        <strain evidence="2">A17</strain>
        <strain evidence="3 4">cv. Jemalong A17</strain>
    </source>
</reference>
<feature type="region of interest" description="Disordered" evidence="1">
    <location>
        <begin position="85"/>
        <end position="139"/>
    </location>
</feature>